<dbReference type="InterPro" id="IPR016169">
    <property type="entry name" value="FAD-bd_PCMH_sub2"/>
</dbReference>
<dbReference type="AlphaFoldDB" id="A0AAW1DIH4"/>
<organism evidence="14 15">
    <name type="scientific">Rhynocoris fuscipes</name>
    <dbReference type="NCBI Taxonomy" id="488301"/>
    <lineage>
        <taxon>Eukaryota</taxon>
        <taxon>Metazoa</taxon>
        <taxon>Ecdysozoa</taxon>
        <taxon>Arthropoda</taxon>
        <taxon>Hexapoda</taxon>
        <taxon>Insecta</taxon>
        <taxon>Pterygota</taxon>
        <taxon>Neoptera</taxon>
        <taxon>Paraneoptera</taxon>
        <taxon>Hemiptera</taxon>
        <taxon>Heteroptera</taxon>
        <taxon>Panheteroptera</taxon>
        <taxon>Cimicomorpha</taxon>
        <taxon>Reduviidae</taxon>
        <taxon>Harpactorinae</taxon>
        <taxon>Harpactorini</taxon>
        <taxon>Rhynocoris</taxon>
    </lineage>
</organism>
<evidence type="ECO:0000256" key="1">
    <source>
        <dbReference type="ARBA" id="ARBA00001974"/>
    </source>
</evidence>
<dbReference type="InterPro" id="IPR016166">
    <property type="entry name" value="FAD-bd_PCMH"/>
</dbReference>
<evidence type="ECO:0000256" key="12">
    <source>
        <dbReference type="ARBA" id="ARBA00049267"/>
    </source>
</evidence>
<dbReference type="GO" id="GO:0005777">
    <property type="term" value="C:peroxisome"/>
    <property type="evidence" value="ECO:0007669"/>
    <property type="project" value="UniProtKB-SubCell"/>
</dbReference>
<protein>
    <recommendedName>
        <fullName evidence="10">D-2-hydroxyglutarate dehydrogenase, mitochondrial</fullName>
        <ecNumber evidence="9">1.1.99.39</ecNumber>
    </recommendedName>
</protein>
<dbReference type="Gene3D" id="3.30.70.2190">
    <property type="match status" value="1"/>
</dbReference>
<dbReference type="EC" id="1.1.99.39" evidence="9"/>
<reference evidence="14 15" key="1">
    <citation type="submission" date="2022-12" db="EMBL/GenBank/DDBJ databases">
        <title>Chromosome-level genome assembly of true bugs.</title>
        <authorList>
            <person name="Ma L."/>
            <person name="Li H."/>
        </authorList>
    </citation>
    <scope>NUCLEOTIDE SEQUENCE [LARGE SCALE GENOMIC DNA]</scope>
    <source>
        <strain evidence="14">Lab_2022b</strain>
    </source>
</reference>
<keyword evidence="5" id="KW-0285">Flavoprotein</keyword>
<dbReference type="InterPro" id="IPR036318">
    <property type="entry name" value="FAD-bd_PCMH-like_sf"/>
</dbReference>
<dbReference type="FunFam" id="1.10.45.10:FF:000001">
    <property type="entry name" value="D-lactate dehydrogenase mitochondrial"/>
    <property type="match status" value="1"/>
</dbReference>
<dbReference type="GO" id="GO:0005739">
    <property type="term" value="C:mitochondrion"/>
    <property type="evidence" value="ECO:0007669"/>
    <property type="project" value="TreeGrafter"/>
</dbReference>
<evidence type="ECO:0000313" key="14">
    <source>
        <dbReference type="EMBL" id="KAK9510799.1"/>
    </source>
</evidence>
<comment type="similarity">
    <text evidence="3">Belongs to the FAD-binding oxidoreductase/transferase type 4 family.</text>
</comment>
<evidence type="ECO:0000256" key="4">
    <source>
        <dbReference type="ARBA" id="ARBA00011738"/>
    </source>
</evidence>
<evidence type="ECO:0000256" key="6">
    <source>
        <dbReference type="ARBA" id="ARBA00022827"/>
    </source>
</evidence>
<evidence type="ECO:0000259" key="13">
    <source>
        <dbReference type="PROSITE" id="PS51387"/>
    </source>
</evidence>
<comment type="catalytic activity">
    <reaction evidence="12">
        <text>(R)-malate + A = oxaloacetate + AH2</text>
        <dbReference type="Rhea" id="RHEA:67460"/>
        <dbReference type="ChEBI" id="CHEBI:13193"/>
        <dbReference type="ChEBI" id="CHEBI:15588"/>
        <dbReference type="ChEBI" id="CHEBI:16452"/>
        <dbReference type="ChEBI" id="CHEBI:17499"/>
    </reaction>
    <physiologicalReaction direction="left-to-right" evidence="12">
        <dbReference type="Rhea" id="RHEA:67461"/>
    </physiologicalReaction>
</comment>
<keyword evidence="7" id="KW-0560">Oxidoreductase</keyword>
<dbReference type="SUPFAM" id="SSF56176">
    <property type="entry name" value="FAD-binding/transporter-associated domain-like"/>
    <property type="match status" value="1"/>
</dbReference>
<dbReference type="InterPro" id="IPR016164">
    <property type="entry name" value="FAD-linked_Oxase-like_C"/>
</dbReference>
<dbReference type="EMBL" id="JAPXFL010000002">
    <property type="protein sequence ID" value="KAK9510799.1"/>
    <property type="molecule type" value="Genomic_DNA"/>
</dbReference>
<dbReference type="PROSITE" id="PS51387">
    <property type="entry name" value="FAD_PCMH"/>
    <property type="match status" value="1"/>
</dbReference>
<dbReference type="InterPro" id="IPR004113">
    <property type="entry name" value="FAD-bd_oxidored_4_C"/>
</dbReference>
<dbReference type="Gene3D" id="1.10.45.10">
    <property type="entry name" value="Vanillyl-alcohol Oxidase, Chain A, domain 4"/>
    <property type="match status" value="1"/>
</dbReference>
<evidence type="ECO:0000256" key="3">
    <source>
        <dbReference type="ARBA" id="ARBA00008000"/>
    </source>
</evidence>
<comment type="caution">
    <text evidence="14">The sequence shown here is derived from an EMBL/GenBank/DDBJ whole genome shotgun (WGS) entry which is preliminary data.</text>
</comment>
<dbReference type="PANTHER" id="PTHR43716">
    <property type="entry name" value="D-2-HYDROXYGLUTARATE DEHYDROGENASE, MITOCHONDRIAL"/>
    <property type="match status" value="1"/>
</dbReference>
<dbReference type="GO" id="GO:0071949">
    <property type="term" value="F:FAD binding"/>
    <property type="evidence" value="ECO:0007669"/>
    <property type="project" value="InterPro"/>
</dbReference>
<dbReference type="Gene3D" id="3.30.43.10">
    <property type="entry name" value="Uridine Diphospho-n-acetylenolpyruvylglucosamine Reductase, domain 2"/>
    <property type="match status" value="1"/>
</dbReference>
<evidence type="ECO:0000256" key="5">
    <source>
        <dbReference type="ARBA" id="ARBA00022630"/>
    </source>
</evidence>
<dbReference type="InterPro" id="IPR051264">
    <property type="entry name" value="FAD-oxidored/transferase_4"/>
</dbReference>
<keyword evidence="8" id="KW-0576">Peroxisome</keyword>
<evidence type="ECO:0000256" key="10">
    <source>
        <dbReference type="ARBA" id="ARBA00039639"/>
    </source>
</evidence>
<keyword evidence="15" id="KW-1185">Reference proteome</keyword>
<dbReference type="FunFam" id="3.30.70.2190:FF:000001">
    <property type="entry name" value="D-2-hydroxyglutarate dehydrogenase mitochondrial"/>
    <property type="match status" value="1"/>
</dbReference>
<comment type="subunit">
    <text evidence="4">Homodimer.</text>
</comment>
<dbReference type="Gene3D" id="3.30.70.2740">
    <property type="match status" value="1"/>
</dbReference>
<comment type="function">
    <text evidence="11">Catalyzes the oxidation of D-2-hydroxyglutarate (D-2-HG) to alpha-ketoglutarate. Also catalyzes the oxidation of other D-2-hydroxyacids, such as D-malate (D-MAL) and D-lactate (D-LAC). Exhibits high activities towards D-2-HG and D-MAL but a very weak activity towards D-LAC.</text>
</comment>
<dbReference type="Pfam" id="PF01565">
    <property type="entry name" value="FAD_binding_4"/>
    <property type="match status" value="1"/>
</dbReference>
<evidence type="ECO:0000256" key="2">
    <source>
        <dbReference type="ARBA" id="ARBA00004275"/>
    </source>
</evidence>
<evidence type="ECO:0000313" key="15">
    <source>
        <dbReference type="Proteomes" id="UP001461498"/>
    </source>
</evidence>
<comment type="subcellular location">
    <subcellularLocation>
        <location evidence="2">Peroxisome</location>
    </subcellularLocation>
</comment>
<dbReference type="Pfam" id="PF02913">
    <property type="entry name" value="FAD-oxidase_C"/>
    <property type="match status" value="1"/>
</dbReference>
<proteinExistence type="inferred from homology"/>
<accession>A0AAW1DIH4</accession>
<name>A0AAW1DIH4_9HEMI</name>
<dbReference type="GO" id="GO:0051990">
    <property type="term" value="F:(R)-2-hydroxyglutarate dehydrogenase activity"/>
    <property type="evidence" value="ECO:0007669"/>
    <property type="project" value="UniProtKB-EC"/>
</dbReference>
<dbReference type="FunFam" id="3.30.43.10:FF:000011">
    <property type="entry name" value="D-lactate dehydrogenase (Cytochrome)"/>
    <property type="match status" value="1"/>
</dbReference>
<dbReference type="Proteomes" id="UP001461498">
    <property type="component" value="Unassembled WGS sequence"/>
</dbReference>
<gene>
    <name evidence="14" type="ORF">O3M35_005510</name>
</gene>
<evidence type="ECO:0000256" key="9">
    <source>
        <dbReference type="ARBA" id="ARBA00039003"/>
    </source>
</evidence>
<evidence type="ECO:0000256" key="11">
    <source>
        <dbReference type="ARBA" id="ARBA00045410"/>
    </source>
</evidence>
<dbReference type="SUPFAM" id="SSF55103">
    <property type="entry name" value="FAD-linked oxidases, C-terminal domain"/>
    <property type="match status" value="1"/>
</dbReference>
<dbReference type="InterPro" id="IPR006094">
    <property type="entry name" value="Oxid_FAD_bind_N"/>
</dbReference>
<dbReference type="FunFam" id="3.30.465.10:FF:000001">
    <property type="entry name" value="D-2-hydroxyglutarate dehydrogenase, mitochondrial"/>
    <property type="match status" value="1"/>
</dbReference>
<keyword evidence="6" id="KW-0274">FAD</keyword>
<sequence length="498" mass="55368">MQFTMSVNCKLIRRSLSYASSLTKNRYPKLKRGPYGSVTDKNINEFEKIVGKQRVLTNFEDVQPYNEDFLKLVCGCSRVVVKPKTVEELSAIMKVCDRDRLAVCPQGGNTGLVGGSTPLFDEIIISMSLMNQILNIDSLAETLSCEAGCVVEKVNLALEEHSLMLPHDLGSKGSCQIGGNISTCAGGLRLLRYGSFQKNVLGLEVVMANGSILNCMNALKKDNTGYHLRQLFIGSEGTLGIVTKAVIQCPVKPKSVNLSLLGLDSFSDTLKTMKLAKEYLSEIISSCEMMDLESMNVVTNKLGLKPPLDPYNFYMLIESHGSNEKHDSEKMSAFLDEAMKQNIVKDGITASEPSRIANLWQYREKAGIALVKDAILYQYDISLPVNENFYEIINELRERLKTMNNVCDITGFAHLGDGNLHVNVTSKEYDQAIIDSLEPFVFERVAIRKGSISAEHGIGFKKTEFLKYSKTMEAIATMKMIKEKLDPKGILNPYKVLM</sequence>
<evidence type="ECO:0000256" key="7">
    <source>
        <dbReference type="ARBA" id="ARBA00023002"/>
    </source>
</evidence>
<dbReference type="InterPro" id="IPR016167">
    <property type="entry name" value="FAD-bd_PCMH_sub1"/>
</dbReference>
<dbReference type="PANTHER" id="PTHR43716:SF1">
    <property type="entry name" value="D-2-HYDROXYGLUTARATE DEHYDROGENASE, MITOCHONDRIAL"/>
    <property type="match status" value="1"/>
</dbReference>
<evidence type="ECO:0000256" key="8">
    <source>
        <dbReference type="ARBA" id="ARBA00023140"/>
    </source>
</evidence>
<comment type="cofactor">
    <cofactor evidence="1">
        <name>FAD</name>
        <dbReference type="ChEBI" id="CHEBI:57692"/>
    </cofactor>
</comment>
<dbReference type="InterPro" id="IPR016171">
    <property type="entry name" value="Vanillyl_alc_oxidase_C-sub2"/>
</dbReference>
<feature type="domain" description="FAD-binding PCMH-type" evidence="13">
    <location>
        <begin position="72"/>
        <end position="252"/>
    </location>
</feature>
<dbReference type="Gene3D" id="3.30.465.10">
    <property type="match status" value="1"/>
</dbReference>